<dbReference type="InterPro" id="IPR006059">
    <property type="entry name" value="SBP"/>
</dbReference>
<reference evidence="2 3" key="1">
    <citation type="journal article" date="2021" name="MBio">
        <title>Poor Competitiveness of Bradyrhizobium in Pigeon Pea Root Colonization in Indian Soils.</title>
        <authorList>
            <person name="Chalasani D."/>
            <person name="Basu A."/>
            <person name="Pullabhotla S.V.S.R.N."/>
            <person name="Jorrin B."/>
            <person name="Neal A.L."/>
            <person name="Poole P.S."/>
            <person name="Podile A.R."/>
            <person name="Tkacz A."/>
        </authorList>
    </citation>
    <scope>NUCLEOTIDE SEQUENCE [LARGE SCALE GENOMIC DNA]</scope>
    <source>
        <strain evidence="2 3">HU14</strain>
    </source>
</reference>
<dbReference type="EMBL" id="JAEUAW010000002">
    <property type="protein sequence ID" value="MBW9092509.1"/>
    <property type="molecule type" value="Genomic_DNA"/>
</dbReference>
<dbReference type="Pfam" id="PF01547">
    <property type="entry name" value="SBP_bac_1"/>
    <property type="match status" value="1"/>
</dbReference>
<accession>A0ABS7HHY6</accession>
<evidence type="ECO:0000256" key="1">
    <source>
        <dbReference type="SAM" id="SignalP"/>
    </source>
</evidence>
<dbReference type="Gene3D" id="3.40.190.10">
    <property type="entry name" value="Periplasmic binding protein-like II"/>
    <property type="match status" value="1"/>
</dbReference>
<organism evidence="2 3">
    <name type="scientific">Microbacterium jejuense</name>
    <dbReference type="NCBI Taxonomy" id="1263637"/>
    <lineage>
        <taxon>Bacteria</taxon>
        <taxon>Bacillati</taxon>
        <taxon>Actinomycetota</taxon>
        <taxon>Actinomycetes</taxon>
        <taxon>Micrococcales</taxon>
        <taxon>Microbacteriaceae</taxon>
        <taxon>Microbacterium</taxon>
    </lineage>
</organism>
<feature type="chain" id="PRO_5046739928" evidence="1">
    <location>
        <begin position="28"/>
        <end position="433"/>
    </location>
</feature>
<sequence>MNKSPRGMRRAAAAAIACAALTMSACAGTGEPAANGPVDLVMAVWTTNDKHLAVFDEIADAYIAEHGDEVSSITFQPLAGTYLTTLTTQIAGGSTPDLAWVAEANATEFVENGVLLDVADYFKNSEDFDIADVVPSSLELWSNGDGIYAYPFSTSPFGVFVNRDLVAAAGQPQPADLLAEGKWTWDAAAEIAAATAAATPGTGPIVIGTAPDKQWDGLTTVWAGWGAAPWDAAGTTCTFDSTEMTDAVSWYHDQMYSASAFAKPGETFSFGSGGSAMLIAQMSSSGGIDESMNWDFLPLPAGPAGQTDVVGQAAIGVIAKSAHPEAAANFLTYFTGAQNAAKLAQFFPAPRTSLLTVETLQQAAPALSPEQIQQTVIDAIPDAITKSNSIIYSQVSPVIQTTADALWTPDADVAQVLSDVCTAIQPALETSAG</sequence>
<dbReference type="PANTHER" id="PTHR43649">
    <property type="entry name" value="ARABINOSE-BINDING PROTEIN-RELATED"/>
    <property type="match status" value="1"/>
</dbReference>
<protein>
    <submittedName>
        <fullName evidence="2">Extracellular solute-binding protein</fullName>
    </submittedName>
</protein>
<dbReference type="SUPFAM" id="SSF53850">
    <property type="entry name" value="Periplasmic binding protein-like II"/>
    <property type="match status" value="1"/>
</dbReference>
<proteinExistence type="predicted"/>
<dbReference type="RefSeq" id="WP_220299268.1">
    <property type="nucleotide sequence ID" value="NZ_JAEUAW010000002.1"/>
</dbReference>
<evidence type="ECO:0000313" key="2">
    <source>
        <dbReference type="EMBL" id="MBW9092509.1"/>
    </source>
</evidence>
<gene>
    <name evidence="2" type="ORF">JNB62_02295</name>
</gene>
<name>A0ABS7HHY6_9MICO</name>
<evidence type="ECO:0000313" key="3">
    <source>
        <dbReference type="Proteomes" id="UP001196843"/>
    </source>
</evidence>
<keyword evidence="1" id="KW-0732">Signal</keyword>
<dbReference type="PANTHER" id="PTHR43649:SF12">
    <property type="entry name" value="DIACETYLCHITOBIOSE BINDING PROTEIN DASA"/>
    <property type="match status" value="1"/>
</dbReference>
<comment type="caution">
    <text evidence="2">The sequence shown here is derived from an EMBL/GenBank/DDBJ whole genome shotgun (WGS) entry which is preliminary data.</text>
</comment>
<dbReference type="InterPro" id="IPR050490">
    <property type="entry name" value="Bact_solute-bd_prot1"/>
</dbReference>
<dbReference type="Proteomes" id="UP001196843">
    <property type="component" value="Unassembled WGS sequence"/>
</dbReference>
<dbReference type="PROSITE" id="PS51257">
    <property type="entry name" value="PROKAR_LIPOPROTEIN"/>
    <property type="match status" value="1"/>
</dbReference>
<feature type="signal peptide" evidence="1">
    <location>
        <begin position="1"/>
        <end position="27"/>
    </location>
</feature>
<keyword evidence="3" id="KW-1185">Reference proteome</keyword>